<feature type="non-terminal residue" evidence="2">
    <location>
        <position position="1"/>
    </location>
</feature>
<dbReference type="GO" id="GO:0003824">
    <property type="term" value="F:catalytic activity"/>
    <property type="evidence" value="ECO:0007669"/>
    <property type="project" value="InterPro"/>
</dbReference>
<evidence type="ECO:0000259" key="1">
    <source>
        <dbReference type="Pfam" id="PF02806"/>
    </source>
</evidence>
<dbReference type="EMBL" id="AJWY01004800">
    <property type="protein sequence ID" value="EKC71370.1"/>
    <property type="molecule type" value="Genomic_DNA"/>
</dbReference>
<sequence>NKLTEDFAISVKPGEYHRFGYETDGKQIRLYVDGELQKEISIPYGPAFVSVVTDTKDEIIIKAVNFAGDVDPVSITLDCQVQGDYTVTLLSGEKGDENSFEEPEKVKNITVNMHGASSEFVYEAPAYSVSVLRLKKCEAF</sequence>
<organism evidence="2">
    <name type="scientific">human gut metagenome</name>
    <dbReference type="NCBI Taxonomy" id="408170"/>
    <lineage>
        <taxon>unclassified sequences</taxon>
        <taxon>metagenomes</taxon>
        <taxon>organismal metagenomes</taxon>
    </lineage>
</organism>
<dbReference type="Gene3D" id="2.60.40.1180">
    <property type="entry name" value="Golgi alpha-mannosidase II"/>
    <property type="match status" value="1"/>
</dbReference>
<feature type="domain" description="Alpha-amylase/branching enzyme C-terminal all beta" evidence="1">
    <location>
        <begin position="60"/>
        <end position="134"/>
    </location>
</feature>
<dbReference type="Pfam" id="PF02806">
    <property type="entry name" value="Alpha-amylase_C"/>
    <property type="match status" value="1"/>
</dbReference>
<gene>
    <name evidence="2" type="ORF">LEA_07298</name>
</gene>
<reference evidence="2" key="1">
    <citation type="journal article" date="2013" name="Environ. Microbiol.">
        <title>Microbiota from the distal guts of lean and obese adolescents exhibit partial functional redundancy besides clear differences in community structure.</title>
        <authorList>
            <person name="Ferrer M."/>
            <person name="Ruiz A."/>
            <person name="Lanza F."/>
            <person name="Haange S.B."/>
            <person name="Oberbach A."/>
            <person name="Till H."/>
            <person name="Bargiela R."/>
            <person name="Campoy C."/>
            <person name="Segura M.T."/>
            <person name="Richter M."/>
            <person name="von Bergen M."/>
            <person name="Seifert J."/>
            <person name="Suarez A."/>
        </authorList>
    </citation>
    <scope>NUCLEOTIDE SEQUENCE</scope>
</reference>
<comment type="caution">
    <text evidence="2">The sequence shown here is derived from an EMBL/GenBank/DDBJ whole genome shotgun (WGS) entry which is preliminary data.</text>
</comment>
<dbReference type="GO" id="GO:0005975">
    <property type="term" value="P:carbohydrate metabolic process"/>
    <property type="evidence" value="ECO:0007669"/>
    <property type="project" value="InterPro"/>
</dbReference>
<evidence type="ECO:0000313" key="2">
    <source>
        <dbReference type="EMBL" id="EKC71370.1"/>
    </source>
</evidence>
<dbReference type="GO" id="GO:0043169">
    <property type="term" value="F:cation binding"/>
    <property type="evidence" value="ECO:0007669"/>
    <property type="project" value="InterPro"/>
</dbReference>
<proteinExistence type="predicted"/>
<accession>K1TYX5</accession>
<dbReference type="AlphaFoldDB" id="K1TYX5"/>
<name>K1TYX5_9ZZZZ</name>
<protein>
    <submittedName>
        <fullName evidence="2">Xylosidase/arabinosidase</fullName>
    </submittedName>
</protein>
<dbReference type="InterPro" id="IPR006048">
    <property type="entry name" value="A-amylase/branching_C"/>
</dbReference>
<dbReference type="InterPro" id="IPR013780">
    <property type="entry name" value="Glyco_hydro_b"/>
</dbReference>